<organism evidence="7 8">
    <name type="scientific">Symplocastrum torsivum CPER-KK1</name>
    <dbReference type="NCBI Taxonomy" id="450513"/>
    <lineage>
        <taxon>Bacteria</taxon>
        <taxon>Bacillati</taxon>
        <taxon>Cyanobacteriota</taxon>
        <taxon>Cyanophyceae</taxon>
        <taxon>Oscillatoriophycideae</taxon>
        <taxon>Oscillatoriales</taxon>
        <taxon>Microcoleaceae</taxon>
        <taxon>Symplocastrum</taxon>
    </lineage>
</organism>
<keyword evidence="4 6" id="KW-1133">Transmembrane helix</keyword>
<keyword evidence="5 6" id="KW-0472">Membrane</keyword>
<dbReference type="GO" id="GO:0016020">
    <property type="term" value="C:membrane"/>
    <property type="evidence" value="ECO:0007669"/>
    <property type="project" value="UniProtKB-SubCell"/>
</dbReference>
<feature type="transmembrane region" description="Helical" evidence="6">
    <location>
        <begin position="306"/>
        <end position="331"/>
    </location>
</feature>
<dbReference type="GO" id="GO:0055085">
    <property type="term" value="P:transmembrane transport"/>
    <property type="evidence" value="ECO:0007669"/>
    <property type="project" value="TreeGrafter"/>
</dbReference>
<evidence type="ECO:0000256" key="6">
    <source>
        <dbReference type="SAM" id="Phobius"/>
    </source>
</evidence>
<name>A0A951UAV3_9CYAN</name>
<evidence type="ECO:0000256" key="5">
    <source>
        <dbReference type="ARBA" id="ARBA00023136"/>
    </source>
</evidence>
<feature type="transmembrane region" description="Helical" evidence="6">
    <location>
        <begin position="12"/>
        <end position="31"/>
    </location>
</feature>
<proteinExistence type="inferred from homology"/>
<feature type="transmembrane region" description="Helical" evidence="6">
    <location>
        <begin position="270"/>
        <end position="286"/>
    </location>
</feature>
<protein>
    <submittedName>
        <fullName evidence="7">AI-2E family transporter</fullName>
    </submittedName>
</protein>
<dbReference type="Pfam" id="PF01594">
    <property type="entry name" value="AI-2E_transport"/>
    <property type="match status" value="1"/>
</dbReference>
<reference evidence="7" key="2">
    <citation type="journal article" date="2022" name="Microbiol. Resour. Announc.">
        <title>Metagenome Sequencing to Explore Phylogenomics of Terrestrial Cyanobacteria.</title>
        <authorList>
            <person name="Ward R.D."/>
            <person name="Stajich J.E."/>
            <person name="Johansen J.R."/>
            <person name="Huntemann M."/>
            <person name="Clum A."/>
            <person name="Foster B."/>
            <person name="Foster B."/>
            <person name="Roux S."/>
            <person name="Palaniappan K."/>
            <person name="Varghese N."/>
            <person name="Mukherjee S."/>
            <person name="Reddy T.B.K."/>
            <person name="Daum C."/>
            <person name="Copeland A."/>
            <person name="Chen I.A."/>
            <person name="Ivanova N.N."/>
            <person name="Kyrpides N.C."/>
            <person name="Shapiro N."/>
            <person name="Eloe-Fadrosh E.A."/>
            <person name="Pietrasiak N."/>
        </authorList>
    </citation>
    <scope>NUCLEOTIDE SEQUENCE</scope>
    <source>
        <strain evidence="7">CPER-KK1</strain>
    </source>
</reference>
<feature type="transmembrane region" description="Helical" evidence="6">
    <location>
        <begin position="37"/>
        <end position="55"/>
    </location>
</feature>
<dbReference type="PANTHER" id="PTHR21716">
    <property type="entry name" value="TRANSMEMBRANE PROTEIN"/>
    <property type="match status" value="1"/>
</dbReference>
<dbReference type="InterPro" id="IPR002549">
    <property type="entry name" value="AI-2E-like"/>
</dbReference>
<evidence type="ECO:0000256" key="2">
    <source>
        <dbReference type="ARBA" id="ARBA00009773"/>
    </source>
</evidence>
<evidence type="ECO:0000256" key="4">
    <source>
        <dbReference type="ARBA" id="ARBA00022989"/>
    </source>
</evidence>
<gene>
    <name evidence="7" type="ORF">KME25_10750</name>
</gene>
<feature type="transmembrane region" description="Helical" evidence="6">
    <location>
        <begin position="237"/>
        <end position="263"/>
    </location>
</feature>
<dbReference type="Proteomes" id="UP000753908">
    <property type="component" value="Unassembled WGS sequence"/>
</dbReference>
<keyword evidence="3 6" id="KW-0812">Transmembrane</keyword>
<accession>A0A951UAV3</accession>
<evidence type="ECO:0000313" key="7">
    <source>
        <dbReference type="EMBL" id="MBW4544906.1"/>
    </source>
</evidence>
<feature type="transmembrane region" description="Helical" evidence="6">
    <location>
        <begin position="151"/>
        <end position="177"/>
    </location>
</feature>
<comment type="subcellular location">
    <subcellularLocation>
        <location evidence="1">Membrane</location>
        <topology evidence="1">Multi-pass membrane protein</topology>
    </subcellularLocation>
</comment>
<evidence type="ECO:0000313" key="8">
    <source>
        <dbReference type="Proteomes" id="UP000753908"/>
    </source>
</evidence>
<feature type="transmembrane region" description="Helical" evidence="6">
    <location>
        <begin position="67"/>
        <end position="92"/>
    </location>
</feature>
<dbReference type="AlphaFoldDB" id="A0A951UAV3"/>
<comment type="similarity">
    <text evidence="2">Belongs to the autoinducer-2 exporter (AI-2E) (TC 2.A.86) family.</text>
</comment>
<feature type="transmembrane region" description="Helical" evidence="6">
    <location>
        <begin position="209"/>
        <end position="231"/>
    </location>
</feature>
<evidence type="ECO:0000256" key="3">
    <source>
        <dbReference type="ARBA" id="ARBA00022692"/>
    </source>
</evidence>
<dbReference type="PANTHER" id="PTHR21716:SF66">
    <property type="entry name" value="TRANSPORT PROTEIN SLL0063-RELATED"/>
    <property type="match status" value="1"/>
</dbReference>
<sequence length="366" mass="40397">MRFPADFQRLLVLGLSGPLLALNLWVLSQIFRYFEHLITVLAIAAILAFLLNYPVRVLERLCRTRTQAVIVVLLLTLALLVILGMTLVPVVIDQTTQLLNNIPAWLEASNDNLDRLDTWTKARRLPLDLKGFSDRLNARIESQVQVLATQVLGLALGTLSGLLDTVLVIVLAFYMLLYGESLWRGLVDLLPTHIGVPLGESLRLNFQNFFISQILLGLFMFATLTPAFVILEVPFALLFALLIGIAEVIPLIGATLGIALVTLLVMLQNFWLGIRVALTAIFMQQIKDNLLAPKLMGQFTGLNPIWIFIALLMGGQIAGLLGVIVAVPIAGTIKGTIEIIRLHRKPHLLATETVAHEPSSHMESEE</sequence>
<reference evidence="7" key="1">
    <citation type="submission" date="2021-05" db="EMBL/GenBank/DDBJ databases">
        <authorList>
            <person name="Pietrasiak N."/>
            <person name="Ward R."/>
            <person name="Stajich J.E."/>
            <person name="Kurbessoian T."/>
        </authorList>
    </citation>
    <scope>NUCLEOTIDE SEQUENCE</scope>
    <source>
        <strain evidence="7">CPER-KK1</strain>
    </source>
</reference>
<evidence type="ECO:0000256" key="1">
    <source>
        <dbReference type="ARBA" id="ARBA00004141"/>
    </source>
</evidence>
<comment type="caution">
    <text evidence="7">The sequence shown here is derived from an EMBL/GenBank/DDBJ whole genome shotgun (WGS) entry which is preliminary data.</text>
</comment>
<dbReference type="EMBL" id="JAHHIF010000011">
    <property type="protein sequence ID" value="MBW4544906.1"/>
    <property type="molecule type" value="Genomic_DNA"/>
</dbReference>